<name>A0ABU0FQH8_9HYPH</name>
<proteinExistence type="predicted"/>
<dbReference type="CDD" id="cd22233">
    <property type="entry name" value="RHH_CopAso-like"/>
    <property type="match status" value="1"/>
</dbReference>
<dbReference type="EMBL" id="JAUSVK010000001">
    <property type="protein sequence ID" value="MDQ0396359.1"/>
    <property type="molecule type" value="Genomic_DNA"/>
</dbReference>
<dbReference type="SUPFAM" id="SSF47598">
    <property type="entry name" value="Ribbon-helix-helix"/>
    <property type="match status" value="1"/>
</dbReference>
<sequence length="94" mass="10828">MPTLPFSLRLDPSVRERLDREARRLDRSSSWLATRAIEIFLDARDAKRRAIEAAVAEAENGEFISSEAMGRWMDSWDTDHELPAPEVDIHPHRS</sequence>
<organism evidence="1 2">
    <name type="scientific">Labrys monachus</name>
    <dbReference type="NCBI Taxonomy" id="217067"/>
    <lineage>
        <taxon>Bacteria</taxon>
        <taxon>Pseudomonadati</taxon>
        <taxon>Pseudomonadota</taxon>
        <taxon>Alphaproteobacteria</taxon>
        <taxon>Hyphomicrobiales</taxon>
        <taxon>Xanthobacteraceae</taxon>
        <taxon>Labrys</taxon>
    </lineage>
</organism>
<dbReference type="InterPro" id="IPR010985">
    <property type="entry name" value="Ribbon_hlx_hlx"/>
</dbReference>
<dbReference type="PANTHER" id="PTHR40688">
    <property type="match status" value="1"/>
</dbReference>
<gene>
    <name evidence="1" type="ORF">J3R73_006151</name>
</gene>
<dbReference type="InterPro" id="IPR052991">
    <property type="entry name" value="Non-func_TypeII_TA_Antitoxin"/>
</dbReference>
<dbReference type="RefSeq" id="WP_307436506.1">
    <property type="nucleotide sequence ID" value="NZ_JAUSVK010000001.1"/>
</dbReference>
<keyword evidence="2" id="KW-1185">Reference proteome</keyword>
<dbReference type="PANTHER" id="PTHR40688:SF2">
    <property type="entry name" value="RIBBON-HELIX-HELIX PROTEIN COPG DOMAIN-CONTAINING PROTEIN"/>
    <property type="match status" value="1"/>
</dbReference>
<evidence type="ECO:0000313" key="2">
    <source>
        <dbReference type="Proteomes" id="UP001237448"/>
    </source>
</evidence>
<protein>
    <submittedName>
        <fullName evidence="1">Transcriptional regulator</fullName>
    </submittedName>
</protein>
<accession>A0ABU0FQH8</accession>
<comment type="caution">
    <text evidence="1">The sequence shown here is derived from an EMBL/GenBank/DDBJ whole genome shotgun (WGS) entry which is preliminary data.</text>
</comment>
<reference evidence="1 2" key="1">
    <citation type="submission" date="2023-07" db="EMBL/GenBank/DDBJ databases">
        <title>Genomic Encyclopedia of Type Strains, Phase IV (KMG-IV): sequencing the most valuable type-strain genomes for metagenomic binning, comparative biology and taxonomic classification.</title>
        <authorList>
            <person name="Goeker M."/>
        </authorList>
    </citation>
    <scope>NUCLEOTIDE SEQUENCE [LARGE SCALE GENOMIC DNA]</scope>
    <source>
        <strain evidence="1 2">DSM 5896</strain>
    </source>
</reference>
<evidence type="ECO:0000313" key="1">
    <source>
        <dbReference type="EMBL" id="MDQ0396359.1"/>
    </source>
</evidence>
<dbReference type="Proteomes" id="UP001237448">
    <property type="component" value="Unassembled WGS sequence"/>
</dbReference>